<accession>A0A316ERM0</accession>
<name>A0A316ERM0_9BURK</name>
<feature type="compositionally biased region" description="Basic and acidic residues" evidence="1">
    <location>
        <begin position="146"/>
        <end position="156"/>
    </location>
</feature>
<proteinExistence type="predicted"/>
<evidence type="ECO:0000313" key="3">
    <source>
        <dbReference type="Proteomes" id="UP000245754"/>
    </source>
</evidence>
<dbReference type="Proteomes" id="UP000245754">
    <property type="component" value="Unassembled WGS sequence"/>
</dbReference>
<feature type="compositionally biased region" description="Low complexity" evidence="1">
    <location>
        <begin position="116"/>
        <end position="139"/>
    </location>
</feature>
<gene>
    <name evidence="2" type="ORF">C7419_103505</name>
</gene>
<feature type="region of interest" description="Disordered" evidence="1">
    <location>
        <begin position="112"/>
        <end position="156"/>
    </location>
</feature>
<protein>
    <submittedName>
        <fullName evidence="2">Uncharacterized protein</fullName>
    </submittedName>
</protein>
<dbReference type="AlphaFoldDB" id="A0A316ERM0"/>
<comment type="caution">
    <text evidence="2">The sequence shown here is derived from an EMBL/GenBank/DDBJ whole genome shotgun (WGS) entry which is preliminary data.</text>
</comment>
<evidence type="ECO:0000256" key="1">
    <source>
        <dbReference type="SAM" id="MobiDB-lite"/>
    </source>
</evidence>
<evidence type="ECO:0000313" key="2">
    <source>
        <dbReference type="EMBL" id="PWK34186.1"/>
    </source>
</evidence>
<organism evidence="2 3">
    <name type="scientific">Cupriavidus plantarum</name>
    <dbReference type="NCBI Taxonomy" id="942865"/>
    <lineage>
        <taxon>Bacteria</taxon>
        <taxon>Pseudomonadati</taxon>
        <taxon>Pseudomonadota</taxon>
        <taxon>Betaproteobacteria</taxon>
        <taxon>Burkholderiales</taxon>
        <taxon>Burkholderiaceae</taxon>
        <taxon>Cupriavidus</taxon>
    </lineage>
</organism>
<sequence length="156" mass="16625">MFVDRIEIINAAKALRASQEESKYNKLVALANKQLKAMQAAIQKGKEEFETTLVLDINEEHPQAALEPRVQRLADDLRSQGYTATVSTFADVSADRKNWTPNITVTIGLGDLVADASPSPSPSSASASASGKGASGEASRPPETAQQDREALRSAA</sequence>
<reference evidence="2 3" key="1">
    <citation type="submission" date="2018-05" db="EMBL/GenBank/DDBJ databases">
        <title>Genomic Encyclopedia of Type Strains, Phase IV (KMG-V): Genome sequencing to study the core and pangenomes of soil and plant-associated prokaryotes.</title>
        <authorList>
            <person name="Whitman W."/>
        </authorList>
    </citation>
    <scope>NUCLEOTIDE SEQUENCE [LARGE SCALE GENOMIC DNA]</scope>
    <source>
        <strain evidence="2 3">SLV-132</strain>
    </source>
</reference>
<keyword evidence="3" id="KW-1185">Reference proteome</keyword>
<dbReference type="EMBL" id="QGGT01000003">
    <property type="protein sequence ID" value="PWK34186.1"/>
    <property type="molecule type" value="Genomic_DNA"/>
</dbReference>
<dbReference type="RefSeq" id="WP_258308055.1">
    <property type="nucleotide sequence ID" value="NZ_QGGT01000003.1"/>
</dbReference>